<keyword evidence="1" id="KW-0472">Membrane</keyword>
<evidence type="ECO:0000313" key="3">
    <source>
        <dbReference type="EMBL" id="RAS66370.1"/>
    </source>
</evidence>
<dbReference type="InterPro" id="IPR025489">
    <property type="entry name" value="DUF4381"/>
</dbReference>
<dbReference type="AlphaFoldDB" id="A0A2J8GNG0"/>
<dbReference type="EMBL" id="QLTR01000006">
    <property type="protein sequence ID" value="RAS66370.1"/>
    <property type="molecule type" value="Genomic_DNA"/>
</dbReference>
<dbReference type="Pfam" id="PF14316">
    <property type="entry name" value="DUF4381"/>
    <property type="match status" value="1"/>
</dbReference>
<dbReference type="Proteomes" id="UP000236547">
    <property type="component" value="Unassembled WGS sequence"/>
</dbReference>
<name>A0A2J8GNG0_VIBDI</name>
<keyword evidence="1" id="KW-1133">Transmembrane helix</keyword>
<keyword evidence="4" id="KW-1185">Reference proteome</keyword>
<proteinExistence type="predicted"/>
<evidence type="ECO:0000313" key="2">
    <source>
        <dbReference type="EMBL" id="PNH97306.1"/>
    </source>
</evidence>
<evidence type="ECO:0000313" key="5">
    <source>
        <dbReference type="Proteomes" id="UP000248729"/>
    </source>
</evidence>
<organism evidence="3 5">
    <name type="scientific">Vibrio diazotrophicus</name>
    <dbReference type="NCBI Taxonomy" id="685"/>
    <lineage>
        <taxon>Bacteria</taxon>
        <taxon>Pseudomonadati</taxon>
        <taxon>Pseudomonadota</taxon>
        <taxon>Gammaproteobacteria</taxon>
        <taxon>Vibrionales</taxon>
        <taxon>Vibrionaceae</taxon>
        <taxon>Vibrio</taxon>
    </lineage>
</organism>
<reference evidence="2 4" key="1">
    <citation type="submission" date="2018-01" db="EMBL/GenBank/DDBJ databases">
        <title>Draft genome sequences of six Vibrio diazotrophicus strains isolated from deep-sea sediments of the Baltic Sea.</title>
        <authorList>
            <person name="Castillo D."/>
            <person name="Vandieken V."/>
            <person name="Chiang O."/>
            <person name="Middelboe M."/>
        </authorList>
    </citation>
    <scope>NUCLEOTIDE SEQUENCE [LARGE SCALE GENOMIC DNA]</scope>
    <source>
        <strain evidence="2 4">65.10M</strain>
    </source>
</reference>
<dbReference type="STRING" id="1348635.GCA_000740015_03478"/>
<protein>
    <submittedName>
        <fullName evidence="2">DUF4381 domain-containing protein</fullName>
    </submittedName>
    <submittedName>
        <fullName evidence="3">Uncharacterized protein DUF4381</fullName>
    </submittedName>
</protein>
<evidence type="ECO:0000256" key="1">
    <source>
        <dbReference type="SAM" id="Phobius"/>
    </source>
</evidence>
<sequence length="161" mass="18371">MQESSNLLNLSDLHLPEVPSWLPLSWGWWASLFAIVLVLVSIALIVRAKKKRMAPKKTALRLLNPALGHQTPSSAIELVRQAALCYYPREQVAHLTGPDWYAFLDSQVDSPIFTKNEETWQKALYQKQKVENAQDLVADCYQWVNTALPPQKRRNLSVGKY</sequence>
<dbReference type="RefSeq" id="WP_102941875.1">
    <property type="nucleotide sequence ID" value="NZ_POSM01000043.1"/>
</dbReference>
<feature type="transmembrane region" description="Helical" evidence="1">
    <location>
        <begin position="26"/>
        <end position="46"/>
    </location>
</feature>
<reference evidence="3 5" key="2">
    <citation type="submission" date="2018-06" db="EMBL/GenBank/DDBJ databases">
        <title>Freshwater and sediment microbial communities from various areas in North America, analyzing microbe dynamics in response to fracking.</title>
        <authorList>
            <person name="Lamendella R."/>
        </authorList>
    </citation>
    <scope>NUCLEOTIDE SEQUENCE [LARGE SCALE GENOMIC DNA]</scope>
    <source>
        <strain evidence="3 5">99A</strain>
    </source>
</reference>
<evidence type="ECO:0000313" key="4">
    <source>
        <dbReference type="Proteomes" id="UP000236547"/>
    </source>
</evidence>
<dbReference type="EMBL" id="POSM01000043">
    <property type="protein sequence ID" value="PNH97306.1"/>
    <property type="molecule type" value="Genomic_DNA"/>
</dbReference>
<accession>A0A2J8GNG0</accession>
<gene>
    <name evidence="2" type="ORF">C1O25_20320</name>
    <name evidence="3" type="ORF">DET48_106150</name>
</gene>
<dbReference type="Proteomes" id="UP000248729">
    <property type="component" value="Unassembled WGS sequence"/>
</dbReference>
<keyword evidence="1" id="KW-0812">Transmembrane</keyword>
<comment type="caution">
    <text evidence="3">The sequence shown here is derived from an EMBL/GenBank/DDBJ whole genome shotgun (WGS) entry which is preliminary data.</text>
</comment>